<dbReference type="PROSITE" id="PS51228">
    <property type="entry name" value="ACB_2"/>
    <property type="match status" value="1"/>
</dbReference>
<dbReference type="GO" id="GO:0000139">
    <property type="term" value="C:Golgi membrane"/>
    <property type="evidence" value="ECO:0007669"/>
    <property type="project" value="TreeGrafter"/>
</dbReference>
<proteinExistence type="predicted"/>
<name>A0A2B4SQE8_STYPI</name>
<dbReference type="InterPro" id="IPR052269">
    <property type="entry name" value="Golgi-PI4KB_interaction"/>
</dbReference>
<dbReference type="OrthoDB" id="5839451at2759"/>
<gene>
    <name evidence="5" type="primary">Acbd3</name>
    <name evidence="5" type="ORF">AWC38_SpisGene4495</name>
</gene>
<evidence type="ECO:0000259" key="4">
    <source>
        <dbReference type="PROSITE" id="PS51228"/>
    </source>
</evidence>
<keyword evidence="1" id="KW-0007">Acetylation</keyword>
<dbReference type="AlphaFoldDB" id="A0A2B4SQE8"/>
<dbReference type="EMBL" id="LSMT01000046">
    <property type="protein sequence ID" value="PFX30717.1"/>
    <property type="molecule type" value="Genomic_DNA"/>
</dbReference>
<dbReference type="Pfam" id="PF13897">
    <property type="entry name" value="GOLD_2"/>
    <property type="match status" value="1"/>
</dbReference>
<evidence type="ECO:0000256" key="2">
    <source>
        <dbReference type="SAM" id="MobiDB-lite"/>
    </source>
</evidence>
<evidence type="ECO:0000259" key="3">
    <source>
        <dbReference type="PROSITE" id="PS50866"/>
    </source>
</evidence>
<feature type="region of interest" description="Disordered" evidence="2">
    <location>
        <begin position="1"/>
        <end position="32"/>
    </location>
</feature>
<dbReference type="STRING" id="50429.A0A2B4SQE8"/>
<dbReference type="InterPro" id="IPR009038">
    <property type="entry name" value="GOLD_dom"/>
</dbReference>
<dbReference type="SUPFAM" id="SSF101576">
    <property type="entry name" value="Supernatant protein factor (SPF), C-terminal domain"/>
    <property type="match status" value="1"/>
</dbReference>
<dbReference type="GO" id="GO:0000062">
    <property type="term" value="F:fatty-acyl-CoA binding"/>
    <property type="evidence" value="ECO:0007669"/>
    <property type="project" value="InterPro"/>
</dbReference>
<dbReference type="PANTHER" id="PTHR22973">
    <property type="entry name" value="LD35087P"/>
    <property type="match status" value="1"/>
</dbReference>
<feature type="region of interest" description="Disordered" evidence="2">
    <location>
        <begin position="143"/>
        <end position="171"/>
    </location>
</feature>
<dbReference type="Gene3D" id="1.20.80.10">
    <property type="match status" value="1"/>
</dbReference>
<dbReference type="InterPro" id="IPR036598">
    <property type="entry name" value="GOLD_dom_sf"/>
</dbReference>
<dbReference type="InterPro" id="IPR000582">
    <property type="entry name" value="Acyl-CoA-binding_protein"/>
</dbReference>
<dbReference type="Proteomes" id="UP000225706">
    <property type="component" value="Unassembled WGS sequence"/>
</dbReference>
<feature type="region of interest" description="Disordered" evidence="2">
    <location>
        <begin position="329"/>
        <end position="352"/>
    </location>
</feature>
<evidence type="ECO:0000313" key="6">
    <source>
        <dbReference type="Proteomes" id="UP000225706"/>
    </source>
</evidence>
<dbReference type="SUPFAM" id="SSF47027">
    <property type="entry name" value="Acyl-CoA binding protein"/>
    <property type="match status" value="1"/>
</dbReference>
<feature type="compositionally biased region" description="Polar residues" evidence="2">
    <location>
        <begin position="16"/>
        <end position="27"/>
    </location>
</feature>
<evidence type="ECO:0000256" key="1">
    <source>
        <dbReference type="ARBA" id="ARBA00022990"/>
    </source>
</evidence>
<feature type="domain" description="ACB" evidence="4">
    <location>
        <begin position="48"/>
        <end position="138"/>
    </location>
</feature>
<dbReference type="InterPro" id="IPR014352">
    <property type="entry name" value="FERM/acyl-CoA-bd_prot_sf"/>
</dbReference>
<dbReference type="InterPro" id="IPR035984">
    <property type="entry name" value="Acyl-CoA-binding_sf"/>
</dbReference>
<evidence type="ECO:0000313" key="5">
    <source>
        <dbReference type="EMBL" id="PFX30717.1"/>
    </source>
</evidence>
<dbReference type="Pfam" id="PF00887">
    <property type="entry name" value="ACBP"/>
    <property type="match status" value="1"/>
</dbReference>
<dbReference type="PROSITE" id="PS50866">
    <property type="entry name" value="GOLD"/>
    <property type="match status" value="1"/>
</dbReference>
<keyword evidence="6" id="KW-1185">Reference proteome</keyword>
<feature type="region of interest" description="Disordered" evidence="2">
    <location>
        <begin position="224"/>
        <end position="254"/>
    </location>
</feature>
<feature type="domain" description="GOLD" evidence="3">
    <location>
        <begin position="256"/>
        <end position="402"/>
    </location>
</feature>
<dbReference type="Gene3D" id="2.60.120.680">
    <property type="entry name" value="GOLD domain"/>
    <property type="match status" value="1"/>
</dbReference>
<dbReference type="PANTHER" id="PTHR22973:SF12">
    <property type="entry name" value="LD35087P"/>
    <property type="match status" value="1"/>
</dbReference>
<sequence length="404" mass="47263">MAEGEGSSDIVESSHDLTITDDQNASVETEGVSETGAKELPYNYGFSLPEYYKLCLQYYHKEKQIIKLTYDDKVQLTAYWKQISSGAFDPEKYPDVGYFDVIGNDRRRAWESLGNMEPREAMKKFCTLLGTCSPELAPWMEAQQKEKEEKERMRREEEERLRREAEEAAERERQRLLEEEMRRKAEEEEERRKQEIIVKQQQEAQFLQQQQQQMLKQQQKQQQQQQQQQQQTPDPQPKTVAVNGTPRITPPSLWTRPKVQEFIQHLKSDPTSVLVVGRGETMTVRVPTHEGGTCVFWEFATEFYDLGFGVCFEWSQPQTKNITVAVNESDDDEFGEEDKSAENESSPPKPRVDEVLPVVRRPCNEEVIIGSHLYPGRGVYLLKFDNSYSLFRSKTLYYRVYYTR</sequence>
<comment type="caution">
    <text evidence="5">The sequence shown here is derived from an EMBL/GenBank/DDBJ whole genome shotgun (WGS) entry which is preliminary data.</text>
</comment>
<organism evidence="5 6">
    <name type="scientific">Stylophora pistillata</name>
    <name type="common">Smooth cauliflower coral</name>
    <dbReference type="NCBI Taxonomy" id="50429"/>
    <lineage>
        <taxon>Eukaryota</taxon>
        <taxon>Metazoa</taxon>
        <taxon>Cnidaria</taxon>
        <taxon>Anthozoa</taxon>
        <taxon>Hexacorallia</taxon>
        <taxon>Scleractinia</taxon>
        <taxon>Astrocoeniina</taxon>
        <taxon>Pocilloporidae</taxon>
        <taxon>Stylophora</taxon>
    </lineage>
</organism>
<protein>
    <submittedName>
        <fullName evidence="5">Golgi resident protein GCP60</fullName>
    </submittedName>
</protein>
<accession>A0A2B4SQE8</accession>
<reference evidence="6" key="1">
    <citation type="journal article" date="2017" name="bioRxiv">
        <title>Comparative analysis of the genomes of Stylophora pistillata and Acropora digitifera provides evidence for extensive differences between species of corals.</title>
        <authorList>
            <person name="Voolstra C.R."/>
            <person name="Li Y."/>
            <person name="Liew Y.J."/>
            <person name="Baumgarten S."/>
            <person name="Zoccola D."/>
            <person name="Flot J.-F."/>
            <person name="Tambutte S."/>
            <person name="Allemand D."/>
            <person name="Aranda M."/>
        </authorList>
    </citation>
    <scope>NUCLEOTIDE SEQUENCE [LARGE SCALE GENOMIC DNA]</scope>
</reference>